<dbReference type="GO" id="GO:0015485">
    <property type="term" value="F:cholesterol binding"/>
    <property type="evidence" value="ECO:0007669"/>
    <property type="project" value="TreeGrafter"/>
</dbReference>
<keyword evidence="11" id="KW-1015">Disulfide bond</keyword>
<dbReference type="GO" id="GO:0005319">
    <property type="term" value="F:lipid transporter activity"/>
    <property type="evidence" value="ECO:0007669"/>
    <property type="project" value="InterPro"/>
</dbReference>
<evidence type="ECO:0000256" key="5">
    <source>
        <dbReference type="ARBA" id="ARBA00022692"/>
    </source>
</evidence>
<dbReference type="GO" id="GO:0030299">
    <property type="term" value="P:intestinal cholesterol absorption"/>
    <property type="evidence" value="ECO:0007669"/>
    <property type="project" value="TreeGrafter"/>
</dbReference>
<dbReference type="Pfam" id="PF12349">
    <property type="entry name" value="Sterol-sensing"/>
    <property type="match status" value="1"/>
</dbReference>
<feature type="domain" description="SSD" evidence="19">
    <location>
        <begin position="677"/>
        <end position="842"/>
    </location>
</feature>
<evidence type="ECO:0000256" key="17">
    <source>
        <dbReference type="SAM" id="Phobius"/>
    </source>
</evidence>
<evidence type="ECO:0000256" key="6">
    <source>
        <dbReference type="ARBA" id="ARBA00022729"/>
    </source>
</evidence>
<dbReference type="Pfam" id="PF22314">
    <property type="entry name" value="NPC1_MLD"/>
    <property type="match status" value="1"/>
</dbReference>
<keyword evidence="10 17" id="KW-0472">Membrane</keyword>
<keyword evidence="3" id="KW-0813">Transport</keyword>
<proteinExistence type="inferred from homology"/>
<dbReference type="Gene3D" id="1.20.1640.10">
    <property type="entry name" value="Multidrug efflux transporter AcrB transmembrane domain"/>
    <property type="match status" value="2"/>
</dbReference>
<evidence type="ECO:0000256" key="8">
    <source>
        <dbReference type="ARBA" id="ARBA00023055"/>
    </source>
</evidence>
<feature type="transmembrane region" description="Helical" evidence="17">
    <location>
        <begin position="1230"/>
        <end position="1253"/>
    </location>
</feature>
<evidence type="ECO:0000256" key="4">
    <source>
        <dbReference type="ARBA" id="ARBA00022548"/>
    </source>
</evidence>
<dbReference type="InterPro" id="IPR000731">
    <property type="entry name" value="SSD"/>
</dbReference>
<dbReference type="GO" id="GO:0042632">
    <property type="term" value="P:cholesterol homeostasis"/>
    <property type="evidence" value="ECO:0007669"/>
    <property type="project" value="TreeGrafter"/>
</dbReference>
<dbReference type="PANTHER" id="PTHR45727">
    <property type="entry name" value="NPC INTRACELLULAR CHOLESTEROL TRANSPORTER 1"/>
    <property type="match status" value="1"/>
</dbReference>
<dbReference type="NCBIfam" id="TIGR00917">
    <property type="entry name" value="2A060601"/>
    <property type="match status" value="1"/>
</dbReference>
<keyword evidence="7 17" id="KW-1133">Transmembrane helix</keyword>
<keyword evidence="14" id="KW-0753">Steroid metabolism</keyword>
<evidence type="ECO:0000256" key="2">
    <source>
        <dbReference type="ARBA" id="ARBA00005585"/>
    </source>
</evidence>
<accession>A0A8D9AW54</accession>
<keyword evidence="8" id="KW-0445">Lipid transport</keyword>
<evidence type="ECO:0000256" key="12">
    <source>
        <dbReference type="ARBA" id="ARBA00023166"/>
    </source>
</evidence>
<feature type="compositionally biased region" description="Basic and acidic residues" evidence="16">
    <location>
        <begin position="1380"/>
        <end position="1392"/>
    </location>
</feature>
<feature type="chain" id="PRO_5034052069" evidence="18">
    <location>
        <begin position="22"/>
        <end position="1392"/>
    </location>
</feature>
<feature type="transmembrane region" description="Helical" evidence="17">
    <location>
        <begin position="912"/>
        <end position="932"/>
    </location>
</feature>
<evidence type="ECO:0000313" key="20">
    <source>
        <dbReference type="EMBL" id="CAG6773918.1"/>
    </source>
</evidence>
<feature type="signal peptide" evidence="18">
    <location>
        <begin position="1"/>
        <end position="21"/>
    </location>
</feature>
<dbReference type="InterPro" id="IPR053958">
    <property type="entry name" value="HMGCR/SNAP/NPC1-like_SSD"/>
</dbReference>
<sequence>MLLKITIFLFHCFVITTQVRADDPYTCVMYGHCHKNSRGYHQNCAYNGTARPFQDQAGLQILRNFCPHLYQGDADTRTCCSPDQLKILRDNLGMLYPMVSRCPSCFHSMINFICDFACAKDQSRFMNATRVQVSKTGVAYVEEVQVYMTERYMQGSFDACKHVSFPAKGTRAMDALCGPWNAVTCTPKRWYNYMYDPVVNGFAPMTARFVYTNDPVDRFIPVDPRVIPCNSSVDEFTPPCTCTDCQASCPTMKRFPYSILQSTGDQSWYFPDVKSMLWLGSIFFFALASLFLTVHFRRERMAEPIKSVSLETSLGAFQFSKVFQTRFSPTLNREEGAGLQPNAEELNPLHSQQFRNPQSRPKSNISFQHVEDLGQSTVLEKLGFQLELFLQQRFTSLGYFCAKNPLKVLLTGVLVTSALAFGIRYLEVTTDPVKLWASPNSRSRKERDYFEKHFEPFYRIEQVIVTASGIPNVHHNTSNGVIEFGPVFNKTFLYEIKKLQDRLEMLGKPLSGLEKICFAPMSSSGSAGAESHCAVQSIWGYYNNDETVFNRTAKDREGFSTNYLDRFMKCSQNPYRCLAPYGGPIDPAIALGGFLDANDAKDSHLDGVYQKATAVIITFIIKNHHDEHKLKPALEWESLFLDFMKNWTTHEKPEFLDVAFSAERSVQDQLEEESKSELKTITLSYVIMFLYVSIALGHVKNLSMLLYTSKISLGFGGVVMVLVSVMASAGLFGYIGLPATIITLEVMPFLVLAIGVDNMFIIVQTFQREKRLSGETVEHHIARTLGKVASSILLTSISETVCFLLGSMSDMPAVKGFALYAAVALFIDFLLQITCFVSLLTLDTKTQNAGLQFISCAKKSTTSRHPSVGDISTNREVDTRHDLESDSFDPSPSFGVYQFFQTVYIPFLLSKYVRPLVIVAFLLLLSSSIVVIPNIEIGLDKELSVSESSYVYKYFTFLTKYLSMGPPVYFVITEGLNYSDTNVQNAICSSARCDPDSLVATIYSASTWSNKTHIAAPSNSWLDDYFGWSASPEECCKMTESGHFCPHSMMGCDECNLTPNSIGRPNVDSFEKFISFFLKDNPDQFCVKGGHAAYSQAVNLYEYNNRTHVGATHFQTFHTVMRSSKDYYSALIQARSLAENMTQVLQQKLNTTVTVFPYSVFYVFFEQYLTSWKDMFSSLGISLLSIFLVSLVLMGFNLSAACIIVLTIFMTIINIIGFMFWFGISLNALSIVNLVMAIGISVEFCSHFVHSFTNSIHVSSIERVSESLSKTGSSVFSGITLTKFGGIIVLAFARSKIFKIFYFRMYFLIVVFGAMHGLVFLPVLLSYIGPPMNREKYKYYQNKCQEEETTRRMKRLDKKNKSNNKYCHNKNNNNTSIVHNNEDNDKNENYYY</sequence>
<feature type="transmembrane region" description="Helical" evidence="17">
    <location>
        <begin position="681"/>
        <end position="699"/>
    </location>
</feature>
<evidence type="ECO:0000256" key="10">
    <source>
        <dbReference type="ARBA" id="ARBA00023136"/>
    </source>
</evidence>
<evidence type="ECO:0000256" key="14">
    <source>
        <dbReference type="ARBA" id="ARBA00023221"/>
    </source>
</evidence>
<dbReference type="GO" id="GO:0008203">
    <property type="term" value="P:cholesterol metabolic process"/>
    <property type="evidence" value="ECO:0007669"/>
    <property type="project" value="UniProtKB-KW"/>
</dbReference>
<evidence type="ECO:0000256" key="3">
    <source>
        <dbReference type="ARBA" id="ARBA00022448"/>
    </source>
</evidence>
<dbReference type="GO" id="GO:0012505">
    <property type="term" value="C:endomembrane system"/>
    <property type="evidence" value="ECO:0007669"/>
    <property type="project" value="UniProtKB-SubCell"/>
</dbReference>
<dbReference type="InterPro" id="IPR004765">
    <property type="entry name" value="NPC1-like"/>
</dbReference>
<reference evidence="20" key="1">
    <citation type="submission" date="2021-05" db="EMBL/GenBank/DDBJ databases">
        <authorList>
            <person name="Alioto T."/>
            <person name="Alioto T."/>
            <person name="Gomez Garrido J."/>
        </authorList>
    </citation>
    <scope>NUCLEOTIDE SEQUENCE</scope>
</reference>
<evidence type="ECO:0000256" key="15">
    <source>
        <dbReference type="ARBA" id="ARBA00034049"/>
    </source>
</evidence>
<keyword evidence="13" id="KW-0325">Glycoprotein</keyword>
<evidence type="ECO:0000256" key="1">
    <source>
        <dbReference type="ARBA" id="ARBA00004127"/>
    </source>
</evidence>
<name>A0A8D9AW54_9HEMI</name>
<dbReference type="InterPro" id="IPR032190">
    <property type="entry name" value="NPC1_N"/>
</dbReference>
<dbReference type="PANTHER" id="PTHR45727:SF2">
    <property type="entry name" value="NPC INTRACELLULAR CHOLESTEROL TRANSPORTER 1"/>
    <property type="match status" value="1"/>
</dbReference>
<evidence type="ECO:0000256" key="11">
    <source>
        <dbReference type="ARBA" id="ARBA00023157"/>
    </source>
</evidence>
<comment type="catalytic activity">
    <reaction evidence="15">
        <text>cholesterol(in) = cholesterol(out)</text>
        <dbReference type="Rhea" id="RHEA:39747"/>
        <dbReference type="ChEBI" id="CHEBI:16113"/>
    </reaction>
</comment>
<feature type="transmembrane region" description="Helical" evidence="17">
    <location>
        <begin position="276"/>
        <end position="296"/>
    </location>
</feature>
<evidence type="ECO:0000256" key="7">
    <source>
        <dbReference type="ARBA" id="ARBA00022989"/>
    </source>
</evidence>
<organism evidence="20">
    <name type="scientific">Cacopsylla melanoneura</name>
    <dbReference type="NCBI Taxonomy" id="428564"/>
    <lineage>
        <taxon>Eukaryota</taxon>
        <taxon>Metazoa</taxon>
        <taxon>Ecdysozoa</taxon>
        <taxon>Arthropoda</taxon>
        <taxon>Hexapoda</taxon>
        <taxon>Insecta</taxon>
        <taxon>Pterygota</taxon>
        <taxon>Neoptera</taxon>
        <taxon>Paraneoptera</taxon>
        <taxon>Hemiptera</taxon>
        <taxon>Sternorrhyncha</taxon>
        <taxon>Psylloidea</taxon>
        <taxon>Psyllidae</taxon>
        <taxon>Psyllinae</taxon>
        <taxon>Cacopsylla</taxon>
    </lineage>
</organism>
<feature type="transmembrane region" description="Helical" evidence="17">
    <location>
        <begin position="1175"/>
        <end position="1196"/>
    </location>
</feature>
<keyword evidence="6 18" id="KW-0732">Signal</keyword>
<comment type="similarity">
    <text evidence="2">Belongs to the patched family.</text>
</comment>
<keyword evidence="12" id="KW-1207">Sterol metabolism</keyword>
<keyword evidence="4" id="KW-0153">Cholesterol metabolism</keyword>
<keyword evidence="9" id="KW-0443">Lipid metabolism</keyword>
<dbReference type="EMBL" id="HBUF01592915">
    <property type="protein sequence ID" value="CAG6773918.1"/>
    <property type="molecule type" value="Transcribed_RNA"/>
</dbReference>
<feature type="transmembrane region" description="Helical" evidence="17">
    <location>
        <begin position="1305"/>
        <end position="1328"/>
    </location>
</feature>
<dbReference type="FunFam" id="1.20.1640.10:FF:000008">
    <property type="entry name" value="NPC intracellular cholesterol transporter 1"/>
    <property type="match status" value="1"/>
</dbReference>
<dbReference type="GO" id="GO:0015918">
    <property type="term" value="P:sterol transport"/>
    <property type="evidence" value="ECO:0007669"/>
    <property type="project" value="TreeGrafter"/>
</dbReference>
<dbReference type="PROSITE" id="PS50156">
    <property type="entry name" value="SSD"/>
    <property type="match status" value="1"/>
</dbReference>
<keyword evidence="5 17" id="KW-0812">Transmembrane</keyword>
<feature type="compositionally biased region" description="Low complexity" evidence="16">
    <location>
        <begin position="1363"/>
        <end position="1374"/>
    </location>
</feature>
<dbReference type="GO" id="GO:0005886">
    <property type="term" value="C:plasma membrane"/>
    <property type="evidence" value="ECO:0007669"/>
    <property type="project" value="TreeGrafter"/>
</dbReference>
<dbReference type="SUPFAM" id="SSF82866">
    <property type="entry name" value="Multidrug efflux transporter AcrB transmembrane domain"/>
    <property type="match status" value="2"/>
</dbReference>
<comment type="subcellular location">
    <subcellularLocation>
        <location evidence="1">Endomembrane system</location>
        <topology evidence="1">Multi-pass membrane protein</topology>
    </subcellularLocation>
</comment>
<feature type="transmembrane region" description="Helical" evidence="17">
    <location>
        <begin position="741"/>
        <end position="763"/>
    </location>
</feature>
<feature type="transmembrane region" description="Helical" evidence="17">
    <location>
        <begin position="952"/>
        <end position="972"/>
    </location>
</feature>
<feature type="transmembrane region" description="Helical" evidence="17">
    <location>
        <begin position="1203"/>
        <end position="1224"/>
    </location>
</feature>
<evidence type="ECO:0000256" key="13">
    <source>
        <dbReference type="ARBA" id="ARBA00023180"/>
    </source>
</evidence>
<feature type="transmembrane region" description="Helical" evidence="17">
    <location>
        <begin position="818"/>
        <end position="842"/>
    </location>
</feature>
<dbReference type="InterPro" id="IPR053956">
    <property type="entry name" value="NPC1_MLD"/>
</dbReference>
<protein>
    <submittedName>
        <fullName evidence="20">Niemann-Pick C1 protein</fullName>
    </submittedName>
</protein>
<feature type="transmembrane region" description="Helical" evidence="17">
    <location>
        <begin position="711"/>
        <end position="735"/>
    </location>
</feature>
<evidence type="ECO:0000256" key="9">
    <source>
        <dbReference type="ARBA" id="ARBA00023098"/>
    </source>
</evidence>
<evidence type="ECO:0000256" key="16">
    <source>
        <dbReference type="SAM" id="MobiDB-lite"/>
    </source>
</evidence>
<dbReference type="Pfam" id="PF16414">
    <property type="entry name" value="NPC1_N"/>
    <property type="match status" value="1"/>
</dbReference>
<feature type="transmembrane region" description="Helical" evidence="17">
    <location>
        <begin position="1274"/>
        <end position="1293"/>
    </location>
</feature>
<evidence type="ECO:0000256" key="18">
    <source>
        <dbReference type="SAM" id="SignalP"/>
    </source>
</evidence>
<feature type="compositionally biased region" description="Basic residues" evidence="16">
    <location>
        <begin position="1352"/>
        <end position="1362"/>
    </location>
</feature>
<feature type="region of interest" description="Disordered" evidence="16">
    <location>
        <begin position="1350"/>
        <end position="1392"/>
    </location>
</feature>
<evidence type="ECO:0000259" key="19">
    <source>
        <dbReference type="PROSITE" id="PS50156"/>
    </source>
</evidence>